<evidence type="ECO:0000313" key="1">
    <source>
        <dbReference type="EMBL" id="KAI3684788.1"/>
    </source>
</evidence>
<protein>
    <submittedName>
        <fullName evidence="1">Uncharacterized protein</fullName>
    </submittedName>
</protein>
<keyword evidence="2" id="KW-1185">Reference proteome</keyword>
<gene>
    <name evidence="1" type="ORF">L6452_34014</name>
</gene>
<dbReference type="Proteomes" id="UP001055879">
    <property type="component" value="Linkage Group LG12"/>
</dbReference>
<reference evidence="2" key="1">
    <citation type="journal article" date="2022" name="Mol. Ecol. Resour.">
        <title>The genomes of chicory, endive, great burdock and yacon provide insights into Asteraceae palaeo-polyploidization history and plant inulin production.</title>
        <authorList>
            <person name="Fan W."/>
            <person name="Wang S."/>
            <person name="Wang H."/>
            <person name="Wang A."/>
            <person name="Jiang F."/>
            <person name="Liu H."/>
            <person name="Zhao H."/>
            <person name="Xu D."/>
            <person name="Zhang Y."/>
        </authorList>
    </citation>
    <scope>NUCLEOTIDE SEQUENCE [LARGE SCALE GENOMIC DNA]</scope>
    <source>
        <strain evidence="2">cv. Niubang</strain>
    </source>
</reference>
<comment type="caution">
    <text evidence="1">The sequence shown here is derived from an EMBL/GenBank/DDBJ whole genome shotgun (WGS) entry which is preliminary data.</text>
</comment>
<sequence length="476" mass="52453">MMINLKISILLLISISKFPSFKSQKSVYCDRKCPGGVLSHVPYPFGFTSGCEIQLNCSSNGTVSISEFHVQEVNHDSLLVNLPAKCGRAVEAFRRLYGDHYAPTSNNAILMENCTGGKVTTCMIPATMVQTHLEILDCGGGQRSNVYGNVSCYSGDKKRMFLDYENLTRTTGCRFLLSGIVSQMIGDSTAVSLDVQVVKLGWWLKGQCQCSDDANCTKIVSPADGGDGYRCRCQDGFVGDGYKANSGCRKGSSHCNLSKYLTGRCEGHSKVGILIGAVTIGASSLVCVCLVYCYLRQRTISNSRHKRNHRFCGVKGITIPIYPYKEIEKATNGFSDKLKLGTGAYGTVYSGKLRNGEWVAIKRINHRYDTDNIEQVMNEINLLSSIITSLKAIDFSRERNDVNLASLAIDRIGRGCLDEIIDPFLKRNRDISTFNSIHKVAEVAFRCLAFDSDMRPPMTEVLVELEQIRASNCVSG</sequence>
<dbReference type="EMBL" id="CM042058">
    <property type="protein sequence ID" value="KAI3684788.1"/>
    <property type="molecule type" value="Genomic_DNA"/>
</dbReference>
<name>A0ACB8YHM1_ARCLA</name>
<evidence type="ECO:0000313" key="2">
    <source>
        <dbReference type="Proteomes" id="UP001055879"/>
    </source>
</evidence>
<accession>A0ACB8YHM1</accession>
<organism evidence="1 2">
    <name type="scientific">Arctium lappa</name>
    <name type="common">Greater burdock</name>
    <name type="synonym">Lappa major</name>
    <dbReference type="NCBI Taxonomy" id="4217"/>
    <lineage>
        <taxon>Eukaryota</taxon>
        <taxon>Viridiplantae</taxon>
        <taxon>Streptophyta</taxon>
        <taxon>Embryophyta</taxon>
        <taxon>Tracheophyta</taxon>
        <taxon>Spermatophyta</taxon>
        <taxon>Magnoliopsida</taxon>
        <taxon>eudicotyledons</taxon>
        <taxon>Gunneridae</taxon>
        <taxon>Pentapetalae</taxon>
        <taxon>asterids</taxon>
        <taxon>campanulids</taxon>
        <taxon>Asterales</taxon>
        <taxon>Asteraceae</taxon>
        <taxon>Carduoideae</taxon>
        <taxon>Cardueae</taxon>
        <taxon>Arctiinae</taxon>
        <taxon>Arctium</taxon>
    </lineage>
</organism>
<proteinExistence type="predicted"/>
<reference evidence="1 2" key="2">
    <citation type="journal article" date="2022" name="Mol. Ecol. Resour.">
        <title>The genomes of chicory, endive, great burdock and yacon provide insights into Asteraceae paleo-polyploidization history and plant inulin production.</title>
        <authorList>
            <person name="Fan W."/>
            <person name="Wang S."/>
            <person name="Wang H."/>
            <person name="Wang A."/>
            <person name="Jiang F."/>
            <person name="Liu H."/>
            <person name="Zhao H."/>
            <person name="Xu D."/>
            <person name="Zhang Y."/>
        </authorList>
    </citation>
    <scope>NUCLEOTIDE SEQUENCE [LARGE SCALE GENOMIC DNA]</scope>
    <source>
        <strain evidence="2">cv. Niubang</strain>
    </source>
</reference>